<sequence>MIQDQANLEQQIFGPQITQIPDLTQYQKQHLDSQESLRSIESPHIQSNRYFVSSKRRLQRLTRIINPSQNNQPKLEQKINPKIDENEQFSRLVRKNRLIQKFKQNLLLNSYILPNTLKTKILSLEQYIQPQTFRFLQKYGQTKLQSVILLPQNPFLYFWDLIALLASLLALWICPFLLSFSFDEYSFPKIIIGLITHLIIDNILAINRAYIEQGEVIIDRKHILQQYINHQAIFEIISLLLWIGIYPNILKEFNSSKQILLIMQNIIVLIKLKRTNTKMENIYLKHTLSNAADLLTLILSIYYFAHFMACLFHYVGVISETNELTWLIQRQIRHESVWIRYNTSFYWATMTITTVGYGDITPENQVEMLFVNLMMLLSSFLFAYSMNSIGIILRNLYEQNKNQKRSILQLNNYMNHNQVDLSLQIRIRNYLKHKMANMNYEKIEFINKTISELPQGLRFELNQNISEKIMKSIKIFSDQFSKITQNALTQKMKRLLFQPEEYIYHQYEIDDQSLYFVKEGIIDICEEQSQQVIQSVMKGQTFGEYQFFTGFPTKTCALSRTQSEVVQIHRSNFLKLIKDEKKDMERFNHIKDKILLYSNYNSILLSCNLCNKSSHLNINCPLLTYQPDLEAIIKKSNIIKNPQKRMGYHRKGDKINTRRMLNTIQDSLNKFQSECQNNSEDEQSRYMSPDYNSRINYRKKSIKKPHQMISISNTVNSDKELIPSDRQIQILTSKENFEKRKTTPSKFLIQGEESIYKEQNKDMVQEFETKFQFHNINIDQIKIFQEYMPYNNINNVIKGLEQINNTFYYKNRYKESEKYTFNYLAKQQSFNLRKWYDNKFK</sequence>
<dbReference type="OMA" id="HESVWIR"/>
<evidence type="ECO:0000256" key="1">
    <source>
        <dbReference type="SAM" id="Phobius"/>
    </source>
</evidence>
<feature type="domain" description="Cyclic nucleotide-binding" evidence="2">
    <location>
        <begin position="512"/>
        <end position="577"/>
    </location>
</feature>
<dbReference type="PANTHER" id="PTHR45689:SF5">
    <property type="entry name" value="I[[H]] CHANNEL, ISOFORM E"/>
    <property type="match status" value="1"/>
</dbReference>
<feature type="transmembrane region" description="Helical" evidence="1">
    <location>
        <begin position="373"/>
        <end position="397"/>
    </location>
</feature>
<comment type="caution">
    <text evidence="3">The sequence shown here is derived from an EMBL/GenBank/DDBJ whole genome shotgun (WGS) entry which is preliminary data.</text>
</comment>
<dbReference type="PROSITE" id="PS50042">
    <property type="entry name" value="CNMP_BINDING_3"/>
    <property type="match status" value="1"/>
</dbReference>
<protein>
    <recommendedName>
        <fullName evidence="2">Cyclic nucleotide-binding domain-containing protein</fullName>
    </recommendedName>
</protein>
<dbReference type="CDD" id="cd00038">
    <property type="entry name" value="CAP_ED"/>
    <property type="match status" value="1"/>
</dbReference>
<dbReference type="InterPro" id="IPR051413">
    <property type="entry name" value="K/Na_HCN_channel"/>
</dbReference>
<accession>A0A8S1LX95</accession>
<keyword evidence="1" id="KW-0812">Transmembrane</keyword>
<evidence type="ECO:0000259" key="2">
    <source>
        <dbReference type="PROSITE" id="PS50042"/>
    </source>
</evidence>
<dbReference type="Pfam" id="PF00027">
    <property type="entry name" value="cNMP_binding"/>
    <property type="match status" value="1"/>
</dbReference>
<reference evidence="3" key="1">
    <citation type="submission" date="2021-01" db="EMBL/GenBank/DDBJ databases">
        <authorList>
            <consortium name="Genoscope - CEA"/>
            <person name="William W."/>
        </authorList>
    </citation>
    <scope>NUCLEOTIDE SEQUENCE</scope>
</reference>
<evidence type="ECO:0000313" key="3">
    <source>
        <dbReference type="EMBL" id="CAD8070171.1"/>
    </source>
</evidence>
<dbReference type="GO" id="GO:0003254">
    <property type="term" value="P:regulation of membrane depolarization"/>
    <property type="evidence" value="ECO:0007669"/>
    <property type="project" value="TreeGrafter"/>
</dbReference>
<dbReference type="Proteomes" id="UP000688137">
    <property type="component" value="Unassembled WGS sequence"/>
</dbReference>
<keyword evidence="1" id="KW-1133">Transmembrane helix</keyword>
<dbReference type="AlphaFoldDB" id="A0A8S1LX95"/>
<organism evidence="3 4">
    <name type="scientific">Paramecium primaurelia</name>
    <dbReference type="NCBI Taxonomy" id="5886"/>
    <lineage>
        <taxon>Eukaryota</taxon>
        <taxon>Sar</taxon>
        <taxon>Alveolata</taxon>
        <taxon>Ciliophora</taxon>
        <taxon>Intramacronucleata</taxon>
        <taxon>Oligohymenophorea</taxon>
        <taxon>Peniculida</taxon>
        <taxon>Parameciidae</taxon>
        <taxon>Paramecium</taxon>
    </lineage>
</organism>
<proteinExistence type="predicted"/>
<evidence type="ECO:0000313" key="4">
    <source>
        <dbReference type="Proteomes" id="UP000688137"/>
    </source>
</evidence>
<dbReference type="InterPro" id="IPR000595">
    <property type="entry name" value="cNMP-bd_dom"/>
</dbReference>
<dbReference type="GO" id="GO:0035725">
    <property type="term" value="P:sodium ion transmembrane transport"/>
    <property type="evidence" value="ECO:0007669"/>
    <property type="project" value="TreeGrafter"/>
</dbReference>
<feature type="transmembrane region" description="Helical" evidence="1">
    <location>
        <begin position="190"/>
        <end position="211"/>
    </location>
</feature>
<gene>
    <name evidence="3" type="ORF">PPRIM_AZ9-3.1.T0450094</name>
</gene>
<dbReference type="GO" id="GO:0098855">
    <property type="term" value="C:HCN channel complex"/>
    <property type="evidence" value="ECO:0007669"/>
    <property type="project" value="TreeGrafter"/>
</dbReference>
<feature type="transmembrane region" description="Helical" evidence="1">
    <location>
        <begin position="294"/>
        <end position="315"/>
    </location>
</feature>
<dbReference type="InterPro" id="IPR013099">
    <property type="entry name" value="K_chnl_dom"/>
</dbReference>
<keyword evidence="4" id="KW-1185">Reference proteome</keyword>
<keyword evidence="1" id="KW-0472">Membrane</keyword>
<dbReference type="GO" id="GO:0005249">
    <property type="term" value="F:voltage-gated potassium channel activity"/>
    <property type="evidence" value="ECO:0007669"/>
    <property type="project" value="TreeGrafter"/>
</dbReference>
<dbReference type="EMBL" id="CAJJDM010000045">
    <property type="protein sequence ID" value="CAD8070171.1"/>
    <property type="molecule type" value="Genomic_DNA"/>
</dbReference>
<feature type="transmembrane region" description="Helical" evidence="1">
    <location>
        <begin position="155"/>
        <end position="178"/>
    </location>
</feature>
<name>A0A8S1LX95_PARPR</name>
<feature type="transmembrane region" description="Helical" evidence="1">
    <location>
        <begin position="232"/>
        <end position="249"/>
    </location>
</feature>
<dbReference type="Pfam" id="PF07885">
    <property type="entry name" value="Ion_trans_2"/>
    <property type="match status" value="1"/>
</dbReference>
<dbReference type="PANTHER" id="PTHR45689">
    <property type="entry name" value="I[[H]] CHANNEL, ISOFORM E"/>
    <property type="match status" value="1"/>
</dbReference>